<dbReference type="AlphaFoldDB" id="N0E3R6"/>
<evidence type="ECO:0000313" key="3">
    <source>
        <dbReference type="Proteomes" id="UP000013167"/>
    </source>
</evidence>
<organism evidence="2 3">
    <name type="scientific">Phycicoccus elongatus Lp2</name>
    <dbReference type="NCBI Taxonomy" id="1193181"/>
    <lineage>
        <taxon>Bacteria</taxon>
        <taxon>Bacillati</taxon>
        <taxon>Actinomycetota</taxon>
        <taxon>Actinomycetes</taxon>
        <taxon>Micrococcales</taxon>
        <taxon>Intrasporangiaceae</taxon>
        <taxon>Phycicoccus</taxon>
    </lineage>
</organism>
<dbReference type="InterPro" id="IPR011990">
    <property type="entry name" value="TPR-like_helical_dom_sf"/>
</dbReference>
<protein>
    <recommendedName>
        <fullName evidence="1">CHAT domain-containing protein</fullName>
    </recommendedName>
</protein>
<proteinExistence type="predicted"/>
<evidence type="ECO:0000313" key="2">
    <source>
        <dbReference type="EMBL" id="CCH69524.1"/>
    </source>
</evidence>
<dbReference type="Gene3D" id="1.25.40.10">
    <property type="entry name" value="Tetratricopeptide repeat domain"/>
    <property type="match status" value="1"/>
</dbReference>
<comment type="caution">
    <text evidence="2">The sequence shown here is derived from an EMBL/GenBank/DDBJ whole genome shotgun (WGS) entry which is preliminary data.</text>
</comment>
<dbReference type="EMBL" id="CAIZ01000084">
    <property type="protein sequence ID" value="CCH69524.1"/>
    <property type="molecule type" value="Genomic_DNA"/>
</dbReference>
<evidence type="ECO:0000259" key="1">
    <source>
        <dbReference type="Pfam" id="PF12770"/>
    </source>
</evidence>
<sequence>MDPAIRPHLADLRPFEQAAVHINSALAHIGLGDPERGRAELVLARAVAATHRLPLQETKATHNLAWLDYLDGDLPRALVGLRAAHVLGSPDDSRVAIDLAQVLAEAGLIDEAEATLTAALTALGRRRSAIDRGDILIDLAQCELVRGDLTAARRHARSAALGPAVQDRRGRQVEAGLIVDLIDVIRGRHSTRGTFPVPAAGDALGQLALRVRVEQALVDGDPFLAARLVRGVEPRSGGLGPKLHTILLRARVADAQGEPLQAERMMREGARLLAGARAASGSLSLRAAMSVHARRLADYDLERVQDRSPTRLFTAAERWRAGSMRRPVEIVEDPEFSALVGRLRRVRAGGPHTSTADDPSLLPRLEAEVARRSWEALRADTDGDVIAGHRAVAAELARTGTILMSFHVRRRRLQRVDLTSDGARLRDLGSVRSALDLAARAAADVRDLGAMGSIPGIGERVRAGTRASVERLDRVLLAGMPRGRAFAIVPTQALLSAPWRMLPGLAGAGVIVSPSATMWLQRSRAGPGVEDPVIALIGGPGLGQAARELDVARRVWRRAAHPVRLRRTGRSDHVTTSLRDADLVHICAHGRHDGQAPLMSSLLLADGPFLAHELPSRPRASHVVLAACAVGQAEVGVGDEPLGFAAAMLARGVASVVAPTAPVDDALAEEVMVAYHRELAAGESASTALQRATADRLDAGVFCLYGGDWRMR</sequence>
<accession>N0E3R6</accession>
<gene>
    <name evidence="2" type="ORF">BN10_180004</name>
</gene>
<dbReference type="InterPro" id="IPR024983">
    <property type="entry name" value="CHAT_dom"/>
</dbReference>
<dbReference type="Proteomes" id="UP000013167">
    <property type="component" value="Unassembled WGS sequence"/>
</dbReference>
<feature type="domain" description="CHAT" evidence="1">
    <location>
        <begin position="469"/>
        <end position="695"/>
    </location>
</feature>
<name>N0E3R6_9MICO</name>
<dbReference type="Pfam" id="PF12770">
    <property type="entry name" value="CHAT"/>
    <property type="match status" value="1"/>
</dbReference>
<reference evidence="2 3" key="1">
    <citation type="journal article" date="2013" name="ISME J.">
        <title>A metabolic model for members of the genus Tetrasphaera involved in enhanced biological phosphorus removal.</title>
        <authorList>
            <person name="Kristiansen R."/>
            <person name="Nguyen H.T.T."/>
            <person name="Saunders A.M."/>
            <person name="Nielsen J.L."/>
            <person name="Wimmer R."/>
            <person name="Le V.Q."/>
            <person name="McIlroy S.J."/>
            <person name="Petrovski S."/>
            <person name="Seviour R.J."/>
            <person name="Calteau A."/>
            <person name="Nielsen K.L."/>
            <person name="Nielsen P.H."/>
        </authorList>
    </citation>
    <scope>NUCLEOTIDE SEQUENCE [LARGE SCALE GENOMIC DNA]</scope>
    <source>
        <strain evidence="2 3">Lp2</strain>
    </source>
</reference>
<keyword evidence="3" id="KW-1185">Reference proteome</keyword>
<dbReference type="STRING" id="1193181.BN10_180004"/>
<dbReference type="SUPFAM" id="SSF48452">
    <property type="entry name" value="TPR-like"/>
    <property type="match status" value="1"/>
</dbReference>
<dbReference type="eggNOG" id="COG4995">
    <property type="taxonomic scope" value="Bacteria"/>
</dbReference>
<dbReference type="HOGENOM" id="CLU_009955_0_0_11"/>